<comment type="caution">
    <text evidence="2">The sequence shown here is derived from an EMBL/GenBank/DDBJ whole genome shotgun (WGS) entry which is preliminary data.</text>
</comment>
<reference evidence="2 3" key="1">
    <citation type="submission" date="2019-04" db="EMBL/GenBank/DDBJ databases">
        <title>Sphingomonas psychrotolerans sp. nov., isolated from soil in the Tianshan Mountains, Xinjiang, China.</title>
        <authorList>
            <person name="Luo Y."/>
            <person name="Sheng H."/>
        </authorList>
    </citation>
    <scope>NUCLEOTIDE SEQUENCE [LARGE SCALE GENOMIC DNA]</scope>
    <source>
        <strain evidence="2 3">KIS18-15</strain>
    </source>
</reference>
<evidence type="ECO:0000313" key="2">
    <source>
        <dbReference type="EMBL" id="TGX45780.1"/>
    </source>
</evidence>
<keyword evidence="1" id="KW-0472">Membrane</keyword>
<dbReference type="AlphaFoldDB" id="A0A4S1WUA7"/>
<feature type="transmembrane region" description="Helical" evidence="1">
    <location>
        <begin position="62"/>
        <end position="82"/>
    </location>
</feature>
<organism evidence="2 3">
    <name type="scientific">Sphingomonas naasensis</name>
    <dbReference type="NCBI Taxonomy" id="1344951"/>
    <lineage>
        <taxon>Bacteria</taxon>
        <taxon>Pseudomonadati</taxon>
        <taxon>Pseudomonadota</taxon>
        <taxon>Alphaproteobacteria</taxon>
        <taxon>Sphingomonadales</taxon>
        <taxon>Sphingomonadaceae</taxon>
        <taxon>Sphingomonas</taxon>
    </lineage>
</organism>
<feature type="transmembrane region" description="Helical" evidence="1">
    <location>
        <begin position="102"/>
        <end position="121"/>
    </location>
</feature>
<keyword evidence="1" id="KW-0812">Transmembrane</keyword>
<evidence type="ECO:0000256" key="1">
    <source>
        <dbReference type="SAM" id="Phobius"/>
    </source>
</evidence>
<name>A0A4S1WUA7_9SPHN</name>
<evidence type="ECO:0008006" key="4">
    <source>
        <dbReference type="Google" id="ProtNLM"/>
    </source>
</evidence>
<dbReference type="EMBL" id="SRXU01000001">
    <property type="protein sequence ID" value="TGX45780.1"/>
    <property type="molecule type" value="Genomic_DNA"/>
</dbReference>
<feature type="transmembrane region" description="Helical" evidence="1">
    <location>
        <begin position="13"/>
        <end position="32"/>
    </location>
</feature>
<proteinExistence type="predicted"/>
<keyword evidence="1" id="KW-1133">Transmembrane helix</keyword>
<gene>
    <name evidence="2" type="ORF">E5A74_00945</name>
</gene>
<protein>
    <recommendedName>
        <fullName evidence="4">MFS transporter permease</fullName>
    </recommendedName>
</protein>
<dbReference type="OrthoDB" id="8820484at2"/>
<evidence type="ECO:0000313" key="3">
    <source>
        <dbReference type="Proteomes" id="UP000309848"/>
    </source>
</evidence>
<sequence>MGFVQLLRSLDDLLYAVMTWLVFYPITLWRSIRHPRAMMIYADTELEDRPELQYEDTLSPPLFLLITLILSHLIELSIVGQSALVGDRRGLSSLITDDSTLLIFRLIVFSVFPLIMAVRLLHWKKRRLTRDSLRQPFYSQCYPTGPFALLIGIGGIAMQMHFVAAQLIGLALTILALLWYGSLQTRWFARQLNVSLLRGLWIASVGMVQCVVAMVLLLPLVA</sequence>
<feature type="transmembrane region" description="Helical" evidence="1">
    <location>
        <begin position="141"/>
        <end position="157"/>
    </location>
</feature>
<dbReference type="Proteomes" id="UP000309848">
    <property type="component" value="Unassembled WGS sequence"/>
</dbReference>
<accession>A0A4S1WUA7</accession>
<dbReference type="RefSeq" id="WP_135981935.1">
    <property type="nucleotide sequence ID" value="NZ_JAASQM010000001.1"/>
</dbReference>
<feature type="transmembrane region" description="Helical" evidence="1">
    <location>
        <begin position="163"/>
        <end position="180"/>
    </location>
</feature>
<keyword evidence="3" id="KW-1185">Reference proteome</keyword>
<feature type="transmembrane region" description="Helical" evidence="1">
    <location>
        <begin position="200"/>
        <end position="221"/>
    </location>
</feature>